<sequence length="375" mass="43475">MSQNTYISNDEPLKSYTDLNYIHLSKHETIWKNIVDSHPFNQALTVFLPTCSVNLATEHFGQQIGFYYQVEAPLRMLLDSNFYSTFIQSDQYQLMMHSIDTDLNTDNVIVLDSAGNLSLSLTKDTYEKFGIQVQHRSKASMKHNKYIVNISLKDKHFYPESNQFNRLKWCLENTLTESFKFVFAAVDKSVTGITVDIQWPTQVTRVTKIDIEPQFETLTDVQIPDFENINHSIDSQPKENWDKHVLDAVEWIGLAYMKSNRIKITTKAVDPFVSVYKAPSTLLSSQTGTLIKWKGFIPATCIQNIMMNVRKLMTSAIVNEWTSVSVWGYRDSPYTWNKKEHYSYLNSENDYTFLLLPKRQTAYTIQFYGSHHSNV</sequence>
<dbReference type="GO" id="GO:0000447">
    <property type="term" value="P:endonucleolytic cleavage in ITS1 to separate SSU-rRNA from 5.8S rRNA and LSU-rRNA from tricistronic rRNA transcript (SSU-rRNA, 5.8S rRNA, LSU-rRNA)"/>
    <property type="evidence" value="ECO:0007669"/>
    <property type="project" value="TreeGrafter"/>
</dbReference>
<dbReference type="GO" id="GO:0000171">
    <property type="term" value="F:ribonuclease MRP activity"/>
    <property type="evidence" value="ECO:0007669"/>
    <property type="project" value="TreeGrafter"/>
</dbReference>
<dbReference type="GO" id="GO:0000172">
    <property type="term" value="C:ribonuclease MRP complex"/>
    <property type="evidence" value="ECO:0007669"/>
    <property type="project" value="TreeGrafter"/>
</dbReference>
<dbReference type="EMBL" id="JAANQT010001905">
    <property type="protein sequence ID" value="KAG1303645.1"/>
    <property type="molecule type" value="Genomic_DNA"/>
</dbReference>
<reference evidence="1" key="1">
    <citation type="journal article" date="2020" name="Microb. Genom.">
        <title>Genetic diversity of clinical and environmental Mucorales isolates obtained from an investigation of mucormycosis cases among solid organ transplant recipients.</title>
        <authorList>
            <person name="Nguyen M.H."/>
            <person name="Kaul D."/>
            <person name="Muto C."/>
            <person name="Cheng S.J."/>
            <person name="Richter R.A."/>
            <person name="Bruno V.M."/>
            <person name="Liu G."/>
            <person name="Beyhan S."/>
            <person name="Sundermann A.J."/>
            <person name="Mounaud S."/>
            <person name="Pasculle A.W."/>
            <person name="Nierman W.C."/>
            <person name="Driscoll E."/>
            <person name="Cumbie R."/>
            <person name="Clancy C.J."/>
            <person name="Dupont C.L."/>
        </authorList>
    </citation>
    <scope>NUCLEOTIDE SEQUENCE</scope>
    <source>
        <strain evidence="1">GL11</strain>
    </source>
</reference>
<protein>
    <submittedName>
        <fullName evidence="1">Uncharacterized protein</fullName>
    </submittedName>
</protein>
<dbReference type="OrthoDB" id="63112at2759"/>
<organism evidence="1 2">
    <name type="scientific">Rhizopus oryzae</name>
    <name type="common">Mucormycosis agent</name>
    <name type="synonym">Rhizopus arrhizus var. delemar</name>
    <dbReference type="NCBI Taxonomy" id="64495"/>
    <lineage>
        <taxon>Eukaryota</taxon>
        <taxon>Fungi</taxon>
        <taxon>Fungi incertae sedis</taxon>
        <taxon>Mucoromycota</taxon>
        <taxon>Mucoromycotina</taxon>
        <taxon>Mucoromycetes</taxon>
        <taxon>Mucorales</taxon>
        <taxon>Mucorineae</taxon>
        <taxon>Rhizopodaceae</taxon>
        <taxon>Rhizopus</taxon>
    </lineage>
</organism>
<dbReference type="GO" id="GO:0004526">
    <property type="term" value="F:ribonuclease P activity"/>
    <property type="evidence" value="ECO:0007669"/>
    <property type="project" value="TreeGrafter"/>
</dbReference>
<dbReference type="GO" id="GO:0001682">
    <property type="term" value="P:tRNA 5'-leader removal"/>
    <property type="evidence" value="ECO:0007669"/>
    <property type="project" value="InterPro"/>
</dbReference>
<evidence type="ECO:0000313" key="2">
    <source>
        <dbReference type="Proteomes" id="UP000716291"/>
    </source>
</evidence>
<comment type="caution">
    <text evidence="1">The sequence shown here is derived from an EMBL/GenBank/DDBJ whole genome shotgun (WGS) entry which is preliminary data.</text>
</comment>
<gene>
    <name evidence="1" type="ORF">G6F64_009894</name>
</gene>
<evidence type="ECO:0000313" key="1">
    <source>
        <dbReference type="EMBL" id="KAG1303645.1"/>
    </source>
</evidence>
<dbReference type="InterPro" id="IPR013893">
    <property type="entry name" value="RNase_P_Rpp40"/>
</dbReference>
<name>A0A9P6X229_RHIOR</name>
<dbReference type="GO" id="GO:0030681">
    <property type="term" value="C:multimeric ribonuclease P complex"/>
    <property type="evidence" value="ECO:0007669"/>
    <property type="project" value="TreeGrafter"/>
</dbReference>
<dbReference type="AlphaFoldDB" id="A0A9P6X229"/>
<keyword evidence="2" id="KW-1185">Reference proteome</keyword>
<dbReference type="Proteomes" id="UP000716291">
    <property type="component" value="Unassembled WGS sequence"/>
</dbReference>
<dbReference type="PANTHER" id="PTHR15396">
    <property type="entry name" value="RIBONUCLEASE P PROTEIN SUBUNIT P40"/>
    <property type="match status" value="1"/>
</dbReference>
<accession>A0A9P6X229</accession>
<dbReference type="Pfam" id="PF08584">
    <property type="entry name" value="Ribonuc_P_40"/>
    <property type="match status" value="1"/>
</dbReference>
<proteinExistence type="predicted"/>
<dbReference type="PANTHER" id="PTHR15396:SF1">
    <property type="entry name" value="RIBONUCLEASE P PROTEIN SUBUNIT P40"/>
    <property type="match status" value="1"/>
</dbReference>